<dbReference type="Pfam" id="PF13966">
    <property type="entry name" value="zf-RVT"/>
    <property type="match status" value="1"/>
</dbReference>
<evidence type="ECO:0000259" key="1">
    <source>
        <dbReference type="Pfam" id="PF13966"/>
    </source>
</evidence>
<dbReference type="InterPro" id="IPR026960">
    <property type="entry name" value="RVT-Znf"/>
</dbReference>
<evidence type="ECO:0000313" key="3">
    <source>
        <dbReference type="EnsemblPlants" id="PNT61457"/>
    </source>
</evidence>
<keyword evidence="4" id="KW-1185">Reference proteome</keyword>
<reference evidence="3" key="3">
    <citation type="submission" date="2018-08" db="UniProtKB">
        <authorList>
            <consortium name="EnsemblPlants"/>
        </authorList>
    </citation>
    <scope>IDENTIFICATION</scope>
    <source>
        <strain evidence="3">cv. Bd21</strain>
    </source>
</reference>
<dbReference type="Gramene" id="PNT61457">
    <property type="protein sequence ID" value="PNT61457"/>
    <property type="gene ID" value="BRADI_5g15442v3"/>
</dbReference>
<name>A0A2K2CHE8_BRADI</name>
<reference evidence="2" key="2">
    <citation type="submission" date="2017-06" db="EMBL/GenBank/DDBJ databases">
        <title>WGS assembly of Brachypodium distachyon.</title>
        <authorList>
            <consortium name="The International Brachypodium Initiative"/>
            <person name="Lucas S."/>
            <person name="Harmon-Smith M."/>
            <person name="Lail K."/>
            <person name="Tice H."/>
            <person name="Grimwood J."/>
            <person name="Bruce D."/>
            <person name="Barry K."/>
            <person name="Shu S."/>
            <person name="Lindquist E."/>
            <person name="Wang M."/>
            <person name="Pitluck S."/>
            <person name="Vogel J.P."/>
            <person name="Garvin D.F."/>
            <person name="Mockler T.C."/>
            <person name="Schmutz J."/>
            <person name="Rokhsar D."/>
            <person name="Bevan M.W."/>
        </authorList>
    </citation>
    <scope>NUCLEOTIDE SEQUENCE</scope>
    <source>
        <strain evidence="2">Bd21</strain>
    </source>
</reference>
<reference evidence="2 3" key="1">
    <citation type="journal article" date="2010" name="Nature">
        <title>Genome sequencing and analysis of the model grass Brachypodium distachyon.</title>
        <authorList>
            <consortium name="International Brachypodium Initiative"/>
        </authorList>
    </citation>
    <scope>NUCLEOTIDE SEQUENCE [LARGE SCALE GENOMIC DNA]</scope>
    <source>
        <strain evidence="2 3">Bd21</strain>
    </source>
</reference>
<evidence type="ECO:0000313" key="2">
    <source>
        <dbReference type="EMBL" id="PNT61457.1"/>
    </source>
</evidence>
<dbReference type="OrthoDB" id="677261at2759"/>
<sequence length="367" mass="41724">MPIYSMLSPDLPMSSISAIEKLCRGFLWKERREARGGHCLVARDAVCAPKRVGGLGIPNLRLLNLALKAKWCWQERTEPWRSWQDLGISVPAGSVTLFEATTSVILGNGAGSRFWSDPWLAGERIKEFALDIIPRIEDGLLDPNLTSEGIRQFLLLWDKIADVELGSHDDFFHWKWTSSGNFSVQSAYLAFFEGRTEMVGHDLIRGSKAPSIKCKFFVWLACRGHCWTADRLARRGLDHPARCPLCDQDQECVSHLLLGCSVARLICWQVLILWGRPEWLPRSDASILEWWPSIPLVGKERKDFETSSTLVYWSIWKHRNSIVFDHARVDVVQLLHSIGIEAKAWTRAGLFRGSSFAALPREWRDNG</sequence>
<dbReference type="FunCoup" id="A0A2K2CHE8">
    <property type="interactions" value="1"/>
</dbReference>
<dbReference type="InParanoid" id="A0A2K2CHE8"/>
<dbReference type="AlphaFoldDB" id="A0A2K2CHE8"/>
<protein>
    <recommendedName>
        <fullName evidence="1">Reverse transcriptase zinc-binding domain-containing protein</fullName>
    </recommendedName>
</protein>
<feature type="domain" description="Reverse transcriptase zinc-binding" evidence="1">
    <location>
        <begin position="182"/>
        <end position="264"/>
    </location>
</feature>
<evidence type="ECO:0000313" key="4">
    <source>
        <dbReference type="Proteomes" id="UP000008810"/>
    </source>
</evidence>
<gene>
    <name evidence="2" type="ORF">BRADI_5g15442v3</name>
</gene>
<organism evidence="2">
    <name type="scientific">Brachypodium distachyon</name>
    <name type="common">Purple false brome</name>
    <name type="synonym">Trachynia distachya</name>
    <dbReference type="NCBI Taxonomy" id="15368"/>
    <lineage>
        <taxon>Eukaryota</taxon>
        <taxon>Viridiplantae</taxon>
        <taxon>Streptophyta</taxon>
        <taxon>Embryophyta</taxon>
        <taxon>Tracheophyta</taxon>
        <taxon>Spermatophyta</taxon>
        <taxon>Magnoliopsida</taxon>
        <taxon>Liliopsida</taxon>
        <taxon>Poales</taxon>
        <taxon>Poaceae</taxon>
        <taxon>BOP clade</taxon>
        <taxon>Pooideae</taxon>
        <taxon>Stipodae</taxon>
        <taxon>Brachypodieae</taxon>
        <taxon>Brachypodium</taxon>
    </lineage>
</organism>
<dbReference type="PANTHER" id="PTHR33116">
    <property type="entry name" value="REVERSE TRANSCRIPTASE ZINC-BINDING DOMAIN-CONTAINING PROTEIN-RELATED-RELATED"/>
    <property type="match status" value="1"/>
</dbReference>
<dbReference type="EnsemblPlants" id="PNT61457">
    <property type="protein sequence ID" value="PNT61457"/>
    <property type="gene ID" value="BRADI_5g15442v3"/>
</dbReference>
<proteinExistence type="predicted"/>
<dbReference type="PANTHER" id="PTHR33116:SF78">
    <property type="entry name" value="OS12G0587133 PROTEIN"/>
    <property type="match status" value="1"/>
</dbReference>
<dbReference type="Proteomes" id="UP000008810">
    <property type="component" value="Chromosome 5"/>
</dbReference>
<accession>A0A2K2CHE8</accession>
<dbReference type="EMBL" id="CM000884">
    <property type="protein sequence ID" value="PNT61457.1"/>
    <property type="molecule type" value="Genomic_DNA"/>
</dbReference>